<dbReference type="InterPro" id="IPR058625">
    <property type="entry name" value="MdtA-like_BSH"/>
</dbReference>
<comment type="caution">
    <text evidence="5">The sequence shown here is derived from an EMBL/GenBank/DDBJ whole genome shotgun (WGS) entry which is preliminary data.</text>
</comment>
<dbReference type="Proteomes" id="UP000785783">
    <property type="component" value="Unassembled WGS sequence"/>
</dbReference>
<keyword evidence="2" id="KW-0175">Coiled coil</keyword>
<evidence type="ECO:0000313" key="6">
    <source>
        <dbReference type="Proteomes" id="UP000785783"/>
    </source>
</evidence>
<dbReference type="Gene3D" id="1.10.287.470">
    <property type="entry name" value="Helix hairpin bin"/>
    <property type="match status" value="1"/>
</dbReference>
<dbReference type="NCBIfam" id="TIGR01730">
    <property type="entry name" value="RND_mfp"/>
    <property type="match status" value="1"/>
</dbReference>
<dbReference type="Pfam" id="PF25917">
    <property type="entry name" value="BSH_RND"/>
    <property type="match status" value="1"/>
</dbReference>
<accession>A0A937L2Q7</accession>
<comment type="similarity">
    <text evidence="1">Belongs to the membrane fusion protein (MFP) (TC 8.A.1) family.</text>
</comment>
<dbReference type="PANTHER" id="PTHR30469:SF15">
    <property type="entry name" value="HLYD FAMILY OF SECRETION PROTEINS"/>
    <property type="match status" value="1"/>
</dbReference>
<dbReference type="GO" id="GO:1990281">
    <property type="term" value="C:efflux pump complex"/>
    <property type="evidence" value="ECO:0007669"/>
    <property type="project" value="TreeGrafter"/>
</dbReference>
<name>A0A937L2Q7_9PROT</name>
<organism evidence="5 6">
    <name type="scientific">PS1 clade bacterium</name>
    <dbReference type="NCBI Taxonomy" id="2175152"/>
    <lineage>
        <taxon>Bacteria</taxon>
        <taxon>Pseudomonadati</taxon>
        <taxon>Pseudomonadota</taxon>
        <taxon>Alphaproteobacteria</taxon>
        <taxon>PS1 clade</taxon>
    </lineage>
</organism>
<evidence type="ECO:0000259" key="4">
    <source>
        <dbReference type="Pfam" id="PF25917"/>
    </source>
</evidence>
<evidence type="ECO:0000256" key="2">
    <source>
        <dbReference type="SAM" id="Coils"/>
    </source>
</evidence>
<evidence type="ECO:0000313" key="5">
    <source>
        <dbReference type="EMBL" id="MBL6761606.1"/>
    </source>
</evidence>
<dbReference type="PANTHER" id="PTHR30469">
    <property type="entry name" value="MULTIDRUG RESISTANCE PROTEIN MDTA"/>
    <property type="match status" value="1"/>
</dbReference>
<gene>
    <name evidence="5" type="ORF">ISQ19_02800</name>
</gene>
<dbReference type="AlphaFoldDB" id="A0A937L2Q7"/>
<dbReference type="EMBL" id="JADHOK010000022">
    <property type="protein sequence ID" value="MBL6761606.1"/>
    <property type="molecule type" value="Genomic_DNA"/>
</dbReference>
<dbReference type="Gene3D" id="2.40.30.170">
    <property type="match status" value="1"/>
</dbReference>
<evidence type="ECO:0000256" key="1">
    <source>
        <dbReference type="ARBA" id="ARBA00009477"/>
    </source>
</evidence>
<dbReference type="InterPro" id="IPR006143">
    <property type="entry name" value="RND_pump_MFP"/>
</dbReference>
<feature type="transmembrane region" description="Helical" evidence="3">
    <location>
        <begin position="20"/>
        <end position="39"/>
    </location>
</feature>
<protein>
    <submittedName>
        <fullName evidence="5">Efflux RND transporter periplasmic adaptor subunit</fullName>
    </submittedName>
</protein>
<dbReference type="Gene3D" id="2.40.420.20">
    <property type="match status" value="1"/>
</dbReference>
<proteinExistence type="inferred from homology"/>
<dbReference type="Gene3D" id="2.40.50.100">
    <property type="match status" value="1"/>
</dbReference>
<dbReference type="SUPFAM" id="SSF111369">
    <property type="entry name" value="HlyD-like secretion proteins"/>
    <property type="match status" value="1"/>
</dbReference>
<dbReference type="GO" id="GO:0015562">
    <property type="term" value="F:efflux transmembrane transporter activity"/>
    <property type="evidence" value="ECO:0007669"/>
    <property type="project" value="TreeGrafter"/>
</dbReference>
<keyword evidence="3" id="KW-0472">Membrane</keyword>
<keyword evidence="3" id="KW-1133">Transmembrane helix</keyword>
<sequence length="398" mass="44063">MREQAHKLRPSWGGGRFRKLVVPLLVLMGGFFGFSMLVATKPQTKPAENIERVWSVEAQTVAYETYQPRIFTFGELRARREVNLRALVSGEVIATSADFEDGARVAKGDVLLEIDPFTYENQLADALAQLKGAKAVLKERQAAAKLAQQEKERAEQLFEKGTVSKKTLDDKTTDVTIKAARAEQQQSAVDRINVQVKKAKRDLNNTKVVAPFSGYLANINAREGRVLNPNDQVGMLLDSDNFDVVFNMSDAEYGRFLERNSEVIGRPINVVWQLGGERIELKAEIERVGAQISQTTRGVDVFARIDGKLPSNLRGGAFVTVELLAQPVPDVMAISKDAIYTDNTIYLVENGRLARREIKDFIDDGARVLLKSGLQAGDIVLTTWFNEAAPGVAVKVVE</sequence>
<evidence type="ECO:0000256" key="3">
    <source>
        <dbReference type="SAM" id="Phobius"/>
    </source>
</evidence>
<feature type="domain" description="Multidrug resistance protein MdtA-like barrel-sandwich hybrid" evidence="4">
    <location>
        <begin position="80"/>
        <end position="237"/>
    </location>
</feature>
<keyword evidence="3" id="KW-0812">Transmembrane</keyword>
<feature type="coiled-coil region" evidence="2">
    <location>
        <begin position="137"/>
        <end position="202"/>
    </location>
</feature>
<reference evidence="5" key="1">
    <citation type="submission" date="2020-10" db="EMBL/GenBank/DDBJ databases">
        <title>Microbiome of the Black Sea water column analyzed by genome centric metagenomics.</title>
        <authorList>
            <person name="Cabello-Yeves P.J."/>
            <person name="Callieri C."/>
            <person name="Picazo A."/>
            <person name="Mehrshad M."/>
            <person name="Haro-Moreno J.M."/>
            <person name="Roda-Garcia J."/>
            <person name="Dzembekova N."/>
            <person name="Slabakova V."/>
            <person name="Slabakova N."/>
            <person name="Moncheva S."/>
            <person name="Rodriguez-Valera F."/>
        </authorList>
    </citation>
    <scope>NUCLEOTIDE SEQUENCE</scope>
    <source>
        <strain evidence="5">BS307-5m-G5</strain>
    </source>
</reference>